<sequence length="255" mass="27585">MSATQLATPPPSVLRMAEGGIHFDGVRAVDGVTLEVRSGEVLGLIGPNGSGKTSTLNLLSGMLRATSGSIHLDDHDLTRLSMRRRTRFGVVRTFQSGRVFGRLTIAENVEAAALGGGLRRREARQLTADILAELGLEDVAHQQADALTAGRIRITAIARALASRPRFLLLDEPAAGQNESEAIALITAIREFAQRRGCGVLLVEHDMSVVMGTCDRLHVLDSGRTVTEGEPALVRRDPKVIEIYFGKRHDHDAER</sequence>
<keyword evidence="2" id="KW-0547">Nucleotide-binding</keyword>
<dbReference type="SUPFAM" id="SSF52540">
    <property type="entry name" value="P-loop containing nucleoside triphosphate hydrolases"/>
    <property type="match status" value="1"/>
</dbReference>
<evidence type="ECO:0000313" key="6">
    <source>
        <dbReference type="Proteomes" id="UP000649289"/>
    </source>
</evidence>
<dbReference type="RefSeq" id="WP_191199898.1">
    <property type="nucleotide sequence ID" value="NZ_BAAAPA010000007.1"/>
</dbReference>
<keyword evidence="6" id="KW-1185">Reference proteome</keyword>
<gene>
    <name evidence="5" type="ORF">IEZ25_13160</name>
</gene>
<accession>A0ABR8MJ04</accession>
<dbReference type="InterPro" id="IPR051120">
    <property type="entry name" value="ABC_AA/LPS_Transport"/>
</dbReference>
<evidence type="ECO:0000256" key="2">
    <source>
        <dbReference type="ARBA" id="ARBA00022741"/>
    </source>
</evidence>
<dbReference type="Proteomes" id="UP000649289">
    <property type="component" value="Unassembled WGS sequence"/>
</dbReference>
<dbReference type="PROSITE" id="PS50893">
    <property type="entry name" value="ABC_TRANSPORTER_2"/>
    <property type="match status" value="1"/>
</dbReference>
<dbReference type="InterPro" id="IPR003593">
    <property type="entry name" value="AAA+_ATPase"/>
</dbReference>
<evidence type="ECO:0000313" key="5">
    <source>
        <dbReference type="EMBL" id="MBD3915565.1"/>
    </source>
</evidence>
<proteinExistence type="predicted"/>
<dbReference type="SMART" id="SM00382">
    <property type="entry name" value="AAA"/>
    <property type="match status" value="1"/>
</dbReference>
<dbReference type="Pfam" id="PF12399">
    <property type="entry name" value="BCA_ABC_TP_C"/>
    <property type="match status" value="1"/>
</dbReference>
<dbReference type="EMBL" id="JACXYY010000005">
    <property type="protein sequence ID" value="MBD3915565.1"/>
    <property type="molecule type" value="Genomic_DNA"/>
</dbReference>
<reference evidence="5 6" key="1">
    <citation type="submission" date="2020-09" db="EMBL/GenBank/DDBJ databases">
        <title>novel species in genus Nocardioides.</title>
        <authorList>
            <person name="Zhang G."/>
        </authorList>
    </citation>
    <scope>NUCLEOTIDE SEQUENCE [LARGE SCALE GENOMIC DNA]</scope>
    <source>
        <strain evidence="5 6">19197</strain>
    </source>
</reference>
<name>A0ABR8MJ04_9ACTN</name>
<organism evidence="5 6">
    <name type="scientific">Nocardioides hwasunensis</name>
    <dbReference type="NCBI Taxonomy" id="397258"/>
    <lineage>
        <taxon>Bacteria</taxon>
        <taxon>Bacillati</taxon>
        <taxon>Actinomycetota</taxon>
        <taxon>Actinomycetes</taxon>
        <taxon>Propionibacteriales</taxon>
        <taxon>Nocardioidaceae</taxon>
        <taxon>Nocardioides</taxon>
    </lineage>
</organism>
<dbReference type="InterPro" id="IPR032823">
    <property type="entry name" value="BCA_ABC_TP_C"/>
</dbReference>
<keyword evidence="3 5" id="KW-0067">ATP-binding</keyword>
<dbReference type="Pfam" id="PF00005">
    <property type="entry name" value="ABC_tran"/>
    <property type="match status" value="1"/>
</dbReference>
<dbReference type="PANTHER" id="PTHR45772:SF9">
    <property type="entry name" value="CONSERVED COMPONENT OF ABC TRANSPORTER FOR NATURAL AMINO ACIDS"/>
    <property type="match status" value="1"/>
</dbReference>
<protein>
    <submittedName>
        <fullName evidence="5">ABC transporter ATP-binding protein</fullName>
    </submittedName>
</protein>
<keyword evidence="1" id="KW-0813">Transport</keyword>
<dbReference type="PANTHER" id="PTHR45772">
    <property type="entry name" value="CONSERVED COMPONENT OF ABC TRANSPORTER FOR NATURAL AMINO ACIDS-RELATED"/>
    <property type="match status" value="1"/>
</dbReference>
<dbReference type="Gene3D" id="3.40.50.300">
    <property type="entry name" value="P-loop containing nucleotide triphosphate hydrolases"/>
    <property type="match status" value="1"/>
</dbReference>
<dbReference type="InterPro" id="IPR027417">
    <property type="entry name" value="P-loop_NTPase"/>
</dbReference>
<dbReference type="InterPro" id="IPR003439">
    <property type="entry name" value="ABC_transporter-like_ATP-bd"/>
</dbReference>
<evidence type="ECO:0000256" key="1">
    <source>
        <dbReference type="ARBA" id="ARBA00022448"/>
    </source>
</evidence>
<comment type="caution">
    <text evidence="5">The sequence shown here is derived from an EMBL/GenBank/DDBJ whole genome shotgun (WGS) entry which is preliminary data.</text>
</comment>
<evidence type="ECO:0000256" key="3">
    <source>
        <dbReference type="ARBA" id="ARBA00022840"/>
    </source>
</evidence>
<feature type="domain" description="ABC transporter" evidence="4">
    <location>
        <begin position="14"/>
        <end position="247"/>
    </location>
</feature>
<dbReference type="CDD" id="cd03219">
    <property type="entry name" value="ABC_Mj1267_LivG_branched"/>
    <property type="match status" value="1"/>
</dbReference>
<evidence type="ECO:0000259" key="4">
    <source>
        <dbReference type="PROSITE" id="PS50893"/>
    </source>
</evidence>
<dbReference type="GO" id="GO:0005524">
    <property type="term" value="F:ATP binding"/>
    <property type="evidence" value="ECO:0007669"/>
    <property type="project" value="UniProtKB-KW"/>
</dbReference>